<dbReference type="EMBL" id="CP136522">
    <property type="protein sequence ID" value="WOT05516.1"/>
    <property type="molecule type" value="Genomic_DNA"/>
</dbReference>
<dbReference type="SUPFAM" id="SSF160387">
    <property type="entry name" value="NosL/MerB-like"/>
    <property type="match status" value="1"/>
</dbReference>
<keyword evidence="1" id="KW-0732">Signal</keyword>
<evidence type="ECO:0000313" key="2">
    <source>
        <dbReference type="EMBL" id="WOT05516.1"/>
    </source>
</evidence>
<dbReference type="PROSITE" id="PS51257">
    <property type="entry name" value="PROKAR_LIPOPROTEIN"/>
    <property type="match status" value="1"/>
</dbReference>
<gene>
    <name evidence="2" type="ORF">RGE70_01430</name>
</gene>
<dbReference type="Gene3D" id="3.30.70.2050">
    <property type="match status" value="1"/>
</dbReference>
<accession>A0ABZ0K159</accession>
<organism evidence="2 3">
    <name type="scientific">Shewanella youngdeokensis</name>
    <dbReference type="NCBI Taxonomy" id="2999068"/>
    <lineage>
        <taxon>Bacteria</taxon>
        <taxon>Pseudomonadati</taxon>
        <taxon>Pseudomonadota</taxon>
        <taxon>Gammaproteobacteria</taxon>
        <taxon>Alteromonadales</taxon>
        <taxon>Shewanellaceae</taxon>
        <taxon>Shewanella</taxon>
    </lineage>
</organism>
<evidence type="ECO:0000256" key="1">
    <source>
        <dbReference type="SAM" id="SignalP"/>
    </source>
</evidence>
<dbReference type="Pfam" id="PF05573">
    <property type="entry name" value="NosL"/>
    <property type="match status" value="1"/>
</dbReference>
<dbReference type="Proteomes" id="UP001529491">
    <property type="component" value="Chromosome"/>
</dbReference>
<dbReference type="PANTHER" id="PTHR41247">
    <property type="entry name" value="HTH-TYPE TRANSCRIPTIONAL REPRESSOR YCNK"/>
    <property type="match status" value="1"/>
</dbReference>
<protein>
    <submittedName>
        <fullName evidence="2">Nitrous oxide reductase accessory protein NosL</fullName>
    </submittedName>
</protein>
<dbReference type="InterPro" id="IPR008719">
    <property type="entry name" value="N2O_reductase_NosL"/>
</dbReference>
<evidence type="ECO:0000313" key="3">
    <source>
        <dbReference type="Proteomes" id="UP001529491"/>
    </source>
</evidence>
<dbReference type="RefSeq" id="WP_310469774.1">
    <property type="nucleotide sequence ID" value="NZ_CP136522.1"/>
</dbReference>
<reference evidence="2 3" key="1">
    <citation type="submission" date="2023-10" db="EMBL/GenBank/DDBJ databases">
        <title>Complete genome sequence of Shewanella sp. DAU334.</title>
        <authorList>
            <person name="Lee Y.-S."/>
            <person name="Jeong H.-R."/>
            <person name="Hwang E.-J."/>
            <person name="Choi Y.-L."/>
            <person name="Kim G.-D."/>
        </authorList>
    </citation>
    <scope>NUCLEOTIDE SEQUENCE [LARGE SCALE GENOMIC DNA]</scope>
    <source>
        <strain evidence="2 3">DAU334</strain>
    </source>
</reference>
<dbReference type="PANTHER" id="PTHR41247:SF1">
    <property type="entry name" value="HTH-TYPE TRANSCRIPTIONAL REPRESSOR YCNK"/>
    <property type="match status" value="1"/>
</dbReference>
<name>A0ABZ0K159_9GAMM</name>
<proteinExistence type="predicted"/>
<keyword evidence="3" id="KW-1185">Reference proteome</keyword>
<feature type="signal peptide" evidence="1">
    <location>
        <begin position="1"/>
        <end position="20"/>
    </location>
</feature>
<sequence>MKKLLGLLLLPLLFACGQNASDTVAVEAQAIHEHDRCHMCGMMIKKFPGPKGQVHLKGKELTPKFCSTRDMFNFALQSENKRQVTHLFVHDVAQTDWIAPEDSAFIDAKTAWYVYGTSKKAVMGPAVASFGSKEAAAEFAEQFGGIVLRYDDIDTELLAGK</sequence>
<dbReference type="Gene3D" id="3.30.70.2060">
    <property type="match status" value="1"/>
</dbReference>
<feature type="chain" id="PRO_5045780884" evidence="1">
    <location>
        <begin position="21"/>
        <end position="161"/>
    </location>
</feature>